<evidence type="ECO:0000313" key="2">
    <source>
        <dbReference type="EMBL" id="VFS15032.1"/>
    </source>
</evidence>
<dbReference type="Pfam" id="PF01381">
    <property type="entry name" value="HTH_3"/>
    <property type="match status" value="1"/>
</dbReference>
<dbReference type="SMART" id="SM00530">
    <property type="entry name" value="HTH_XRE"/>
    <property type="match status" value="1"/>
</dbReference>
<sequence>MTERLKRIQGMAERYNKLGVVKDETVAAIDAAVAARSIPAIRVMTGSQIKEVRTRYNMSQAALAITTGMSVESVSKWERNESKPNKAALRIHQHHRCQRATGVHGIAMSISSKKAAQRLFYHPELSVRSGKLVSSTVKVYHKGNTIIMLRVFIKKSLKTPAKEIDLAKKRLAEVLNETGKS</sequence>
<dbReference type="GO" id="GO:0003677">
    <property type="term" value="F:DNA binding"/>
    <property type="evidence" value="ECO:0007669"/>
    <property type="project" value="InterPro"/>
</dbReference>
<dbReference type="AlphaFoldDB" id="A0A484WVB9"/>
<dbReference type="InterPro" id="IPR001387">
    <property type="entry name" value="Cro/C1-type_HTH"/>
</dbReference>
<dbReference type="InterPro" id="IPR009241">
    <property type="entry name" value="HigB-like"/>
</dbReference>
<reference evidence="2 3" key="1">
    <citation type="submission" date="2019-03" db="EMBL/GenBank/DDBJ databases">
        <authorList>
            <consortium name="Pathogen Informatics"/>
        </authorList>
    </citation>
    <scope>NUCLEOTIDE SEQUENCE [LARGE SCALE GENOMIC DNA]</scope>
    <source>
        <strain evidence="2 3">NCTC12126</strain>
    </source>
</reference>
<evidence type="ECO:0000313" key="3">
    <source>
        <dbReference type="Proteomes" id="UP000351155"/>
    </source>
</evidence>
<dbReference type="PROSITE" id="PS50943">
    <property type="entry name" value="HTH_CROC1"/>
    <property type="match status" value="1"/>
</dbReference>
<dbReference type="SUPFAM" id="SSF47413">
    <property type="entry name" value="lambda repressor-like DNA-binding domains"/>
    <property type="match status" value="1"/>
</dbReference>
<evidence type="ECO:0000259" key="1">
    <source>
        <dbReference type="PROSITE" id="PS50943"/>
    </source>
</evidence>
<dbReference type="InterPro" id="IPR010982">
    <property type="entry name" value="Lambda_DNA-bd_dom_sf"/>
</dbReference>
<accession>A0A484WVB9</accession>
<dbReference type="CDD" id="cd00093">
    <property type="entry name" value="HTH_XRE"/>
    <property type="match status" value="1"/>
</dbReference>
<organism evidence="2 3">
    <name type="scientific">Enterobacter cancerogenus</name>
    <dbReference type="NCBI Taxonomy" id="69218"/>
    <lineage>
        <taxon>Bacteria</taxon>
        <taxon>Pseudomonadati</taxon>
        <taxon>Pseudomonadota</taxon>
        <taxon>Gammaproteobacteria</taxon>
        <taxon>Enterobacterales</taxon>
        <taxon>Enterobacteriaceae</taxon>
        <taxon>Enterobacter</taxon>
        <taxon>Enterobacter cloacae complex</taxon>
    </lineage>
</organism>
<dbReference type="Pfam" id="PF05973">
    <property type="entry name" value="Gp49"/>
    <property type="match status" value="1"/>
</dbReference>
<dbReference type="Proteomes" id="UP000351155">
    <property type="component" value="Unassembled WGS sequence"/>
</dbReference>
<protein>
    <submittedName>
        <fullName evidence="2">Phage-related protein</fullName>
    </submittedName>
</protein>
<proteinExistence type="predicted"/>
<dbReference type="Gene3D" id="1.10.260.40">
    <property type="entry name" value="lambda repressor-like DNA-binding domains"/>
    <property type="match status" value="1"/>
</dbReference>
<name>A0A484WVB9_9ENTR</name>
<feature type="domain" description="HTH cro/C1-type" evidence="1">
    <location>
        <begin position="49"/>
        <end position="89"/>
    </location>
</feature>
<gene>
    <name evidence="2" type="ORF">NCTC12126_01106</name>
</gene>
<dbReference type="EMBL" id="CAADIW010000005">
    <property type="protein sequence ID" value="VFS15032.1"/>
    <property type="molecule type" value="Genomic_DNA"/>
</dbReference>